<keyword evidence="3" id="KW-1185">Reference proteome</keyword>
<name>A0AAE3EC73_9FIRM</name>
<dbReference type="EMBL" id="JAJEQR010000046">
    <property type="protein sequence ID" value="MCC2231994.1"/>
    <property type="molecule type" value="Genomic_DNA"/>
</dbReference>
<dbReference type="CDD" id="cd01299">
    <property type="entry name" value="Met_dep_hydrolase_A"/>
    <property type="match status" value="1"/>
</dbReference>
<evidence type="ECO:0000313" key="2">
    <source>
        <dbReference type="EMBL" id="MCC2231994.1"/>
    </source>
</evidence>
<dbReference type="InterPro" id="IPR032466">
    <property type="entry name" value="Metal_Hydrolase"/>
</dbReference>
<dbReference type="InterPro" id="IPR006680">
    <property type="entry name" value="Amidohydro-rel"/>
</dbReference>
<evidence type="ECO:0000313" key="3">
    <source>
        <dbReference type="Proteomes" id="UP001198182"/>
    </source>
</evidence>
<dbReference type="AlphaFoldDB" id="A0AAE3EC73"/>
<feature type="domain" description="Amidohydrolase-related" evidence="1">
    <location>
        <begin position="56"/>
        <end position="395"/>
    </location>
</feature>
<protein>
    <submittedName>
        <fullName evidence="2">Amidohydrolase family protein</fullName>
    </submittedName>
</protein>
<dbReference type="SUPFAM" id="SSF51556">
    <property type="entry name" value="Metallo-dependent hydrolases"/>
    <property type="match status" value="1"/>
</dbReference>
<dbReference type="GO" id="GO:0016810">
    <property type="term" value="F:hydrolase activity, acting on carbon-nitrogen (but not peptide) bonds"/>
    <property type="evidence" value="ECO:0007669"/>
    <property type="project" value="InterPro"/>
</dbReference>
<organism evidence="2 3">
    <name type="scientific">Hominifimenecus microfluidus</name>
    <dbReference type="NCBI Taxonomy" id="2885348"/>
    <lineage>
        <taxon>Bacteria</taxon>
        <taxon>Bacillati</taxon>
        <taxon>Bacillota</taxon>
        <taxon>Clostridia</taxon>
        <taxon>Lachnospirales</taxon>
        <taxon>Lachnospiraceae</taxon>
        <taxon>Hominifimenecus</taxon>
    </lineage>
</organism>
<comment type="caution">
    <text evidence="2">The sequence shown here is derived from an EMBL/GenBank/DDBJ whole genome shotgun (WGS) entry which is preliminary data.</text>
</comment>
<dbReference type="Gene3D" id="3.20.20.140">
    <property type="entry name" value="Metal-dependent hydrolases"/>
    <property type="match status" value="1"/>
</dbReference>
<accession>A0AAE3EC73</accession>
<evidence type="ECO:0000259" key="1">
    <source>
        <dbReference type="Pfam" id="PF01979"/>
    </source>
</evidence>
<dbReference type="RefSeq" id="WP_308454478.1">
    <property type="nucleotide sequence ID" value="NZ_JAJEQR010000046.1"/>
</dbReference>
<dbReference type="InterPro" id="IPR057744">
    <property type="entry name" value="OTAase-like"/>
</dbReference>
<proteinExistence type="predicted"/>
<gene>
    <name evidence="2" type="ORF">LKD81_13470</name>
</gene>
<dbReference type="Pfam" id="PF01979">
    <property type="entry name" value="Amidohydro_1"/>
    <property type="match status" value="1"/>
</dbReference>
<dbReference type="Proteomes" id="UP001198182">
    <property type="component" value="Unassembled WGS sequence"/>
</dbReference>
<dbReference type="PANTHER" id="PTHR43135:SF3">
    <property type="entry name" value="ALPHA-D-RIBOSE 1-METHYLPHOSPHONATE 5-TRIPHOSPHATE DIPHOSPHATASE"/>
    <property type="match status" value="1"/>
</dbReference>
<dbReference type="PANTHER" id="PTHR43135">
    <property type="entry name" value="ALPHA-D-RIBOSE 1-METHYLPHOSPHONATE 5-TRIPHOSPHATE DIPHOSPHATASE"/>
    <property type="match status" value="1"/>
</dbReference>
<dbReference type="SUPFAM" id="SSF51338">
    <property type="entry name" value="Composite domain of metallo-dependent hydrolases"/>
    <property type="match status" value="1"/>
</dbReference>
<sequence length="396" mass="43567">MIYTADQMITGDGVTVIPQGAVRVDSNGTILAAGTREELTRQFPEEKVLAFNGCSLLPGLIDMHVHFGYYYSQPDVADFDDFMIALYGAEQARLALSLGITTVRDLSSPHNLCLQIRRAAEKGYFPSPRILHSDTGICMTGGHGHDDGIPEVDGPWAIRKKIREQIRDGVDWIKLLTTNRGDIPEFTQEELDAAVDECHRVGVKCAVHAGTNPGMQMCIDAGFDTIEHGTFLTLEQVQQMKEKGIAWTPTITAYTVLYEFTKEKLAKGVEPGDRIGAKAIHDMAFFEPAYHAYKDNFKKFYDTGVTVLAGTDMVLRDAPAFPLNRELALMVEYGITPVQAIQTATGNPAKVLGLEHEIGMLEAGCKADMIVVEGNAAEDIFALNRLKHVYRDGVEV</sequence>
<dbReference type="Gene3D" id="2.30.40.10">
    <property type="entry name" value="Urease, subunit C, domain 1"/>
    <property type="match status" value="1"/>
</dbReference>
<reference evidence="2" key="1">
    <citation type="submission" date="2021-10" db="EMBL/GenBank/DDBJ databases">
        <title>Anaerobic single-cell dispensing facilitates the cultivation of human gut bacteria.</title>
        <authorList>
            <person name="Afrizal A."/>
        </authorList>
    </citation>
    <scope>NUCLEOTIDE SEQUENCE</scope>
    <source>
        <strain evidence="2">CLA-AA-H215</strain>
    </source>
</reference>
<dbReference type="InterPro" id="IPR051781">
    <property type="entry name" value="Metallo-dep_Hydrolase"/>
</dbReference>
<dbReference type="InterPro" id="IPR011059">
    <property type="entry name" value="Metal-dep_hydrolase_composite"/>
</dbReference>